<dbReference type="RefSeq" id="WP_219286621.1">
    <property type="nucleotide sequence ID" value="NZ_RPHB01000001.1"/>
</dbReference>
<evidence type="ECO:0000313" key="1">
    <source>
        <dbReference type="EMBL" id="MBW3466604.1"/>
    </source>
</evidence>
<evidence type="ECO:0000313" key="2">
    <source>
        <dbReference type="Proteomes" id="UP000727490"/>
    </source>
</evidence>
<protein>
    <submittedName>
        <fullName evidence="1">Uncharacterized protein</fullName>
    </submittedName>
</protein>
<keyword evidence="2" id="KW-1185">Reference proteome</keyword>
<reference evidence="1 2" key="1">
    <citation type="journal article" date="2020" name="Syst. Appl. Microbiol.">
        <title>Arthrospiribacter ruber gen. nov., sp. nov., a novel bacterium isolated from Arthrospira cultures.</title>
        <authorList>
            <person name="Waleron M."/>
            <person name="Misztak A."/>
            <person name="Waleron M.M."/>
            <person name="Furmaniak M."/>
            <person name="Mrozik A."/>
            <person name="Waleron K."/>
        </authorList>
    </citation>
    <scope>NUCLEOTIDE SEQUENCE [LARGE SCALE GENOMIC DNA]</scope>
    <source>
        <strain evidence="1 2">DPMB0001</strain>
    </source>
</reference>
<dbReference type="AlphaFoldDB" id="A0A951IU79"/>
<organism evidence="1 2">
    <name type="scientific">Arthrospiribacter ruber</name>
    <dbReference type="NCBI Taxonomy" id="2487934"/>
    <lineage>
        <taxon>Bacteria</taxon>
        <taxon>Pseudomonadati</taxon>
        <taxon>Bacteroidota</taxon>
        <taxon>Cytophagia</taxon>
        <taxon>Cytophagales</taxon>
        <taxon>Cyclobacteriaceae</taxon>
        <taxon>Arthrospiribacter</taxon>
    </lineage>
</organism>
<dbReference type="EMBL" id="RPHB01000001">
    <property type="protein sequence ID" value="MBW3466604.1"/>
    <property type="molecule type" value="Genomic_DNA"/>
</dbReference>
<accession>A0A951IU79</accession>
<sequence length="63" mass="7700">MQKKRCVIYPKDIQRMTDRSERYAQSLLQKTRIFFKKKSHQFITVREFSEFSGIPIDEIEPYL</sequence>
<proteinExistence type="predicted"/>
<gene>
    <name evidence="1" type="ORF">EGN73_02085</name>
</gene>
<name>A0A951IU79_9BACT</name>
<dbReference type="Proteomes" id="UP000727490">
    <property type="component" value="Unassembled WGS sequence"/>
</dbReference>
<comment type="caution">
    <text evidence="1">The sequence shown here is derived from an EMBL/GenBank/DDBJ whole genome shotgun (WGS) entry which is preliminary data.</text>
</comment>